<dbReference type="EMBL" id="CP075585">
    <property type="protein sequence ID" value="QZA59380.1"/>
    <property type="molecule type" value="Genomic_DNA"/>
</dbReference>
<reference evidence="2 3" key="1">
    <citation type="submission" date="2020-01" db="EMBL/GenBank/DDBJ databases">
        <authorList>
            <person name="Sixt B."/>
            <person name="Schulz F."/>
            <person name="Kostanjsek R."/>
            <person name="Koestlbacher S."/>
            <person name="Collingro A."/>
            <person name="Toenshoff E."/>
            <person name="Horn M."/>
        </authorList>
    </citation>
    <scope>NUCLEOTIDE SEQUENCE [LARGE SCALE GENOMIC DNA]</scope>
    <source>
        <strain evidence="2 3">15C</strain>
    </source>
</reference>
<dbReference type="Proteomes" id="UP000822862">
    <property type="component" value="Chromosome"/>
</dbReference>
<evidence type="ECO:0000256" key="1">
    <source>
        <dbReference type="SAM" id="Phobius"/>
    </source>
</evidence>
<keyword evidence="3" id="KW-1185">Reference proteome</keyword>
<keyword evidence="1" id="KW-1133">Transmembrane helix</keyword>
<name>A0ABX8Z128_9BACT</name>
<sequence>MRCASSIILSGINTLRNPDGWERNWSDSIEYASIFNRYRSQTAKLREVQFIKSVVGQVASLVIVPIAIVETIAYTVLTVISLVFYRYTHKPYTFSMNLLKSSSFLIIWVFSKIEYCWLISIREEPLGWLRSNRERQRRLAILLVINAVIATTSFFFGKHMLCNEPTHESFARQRISPDWFFREEDKAEIIRQYLPNATDHFIQHCIQNDTIWGDLMWLLNLSPSQLENCLRNLDQRYRKEAIIPVASDDDEDNEDYTYICTIGLMSLVDPVQDPNGYKPCAV</sequence>
<organism evidence="2 3">
    <name type="scientific">Candidatus Rhabdochlamydia porcellionis</name>
    <dbReference type="NCBI Taxonomy" id="225148"/>
    <lineage>
        <taxon>Bacteria</taxon>
        <taxon>Pseudomonadati</taxon>
        <taxon>Chlamydiota</taxon>
        <taxon>Chlamydiia</taxon>
        <taxon>Parachlamydiales</taxon>
        <taxon>Candidatus Rhabdochlamydiaceae</taxon>
        <taxon>Candidatus Rhabdochlamydia</taxon>
    </lineage>
</organism>
<evidence type="ECO:0000313" key="3">
    <source>
        <dbReference type="Proteomes" id="UP000822862"/>
    </source>
</evidence>
<feature type="transmembrane region" description="Helical" evidence="1">
    <location>
        <begin position="54"/>
        <end position="87"/>
    </location>
</feature>
<keyword evidence="1" id="KW-0812">Transmembrane</keyword>
<dbReference type="RefSeq" id="WP_194845119.1">
    <property type="nucleotide sequence ID" value="NZ_CP075585.1"/>
</dbReference>
<keyword evidence="1" id="KW-0472">Membrane</keyword>
<accession>A0ABX8Z128</accession>
<gene>
    <name evidence="2" type="ORF">RHAB15C_0001266</name>
</gene>
<feature type="transmembrane region" description="Helical" evidence="1">
    <location>
        <begin position="139"/>
        <end position="157"/>
    </location>
</feature>
<evidence type="ECO:0000313" key="2">
    <source>
        <dbReference type="EMBL" id="QZA59380.1"/>
    </source>
</evidence>
<proteinExistence type="predicted"/>
<reference evidence="2 3" key="2">
    <citation type="submission" date="2021-05" db="EMBL/GenBank/DDBJ databases">
        <title>Ecology and evolution of chlamydial symbionts of arthropods.</title>
        <authorList>
            <person name="Halter T."/>
            <person name="Sixt B.S."/>
            <person name="Toenshoff E.R."/>
            <person name="Koestlbacher S."/>
            <person name="Schulz F."/>
            <person name="Kostanjsek R."/>
            <person name="Collingro A."/>
            <person name="Hendrickx F."/>
            <person name="Horn M."/>
        </authorList>
    </citation>
    <scope>NUCLEOTIDE SEQUENCE [LARGE SCALE GENOMIC DNA]</scope>
    <source>
        <strain evidence="2 3">15C</strain>
    </source>
</reference>
<protein>
    <submittedName>
        <fullName evidence="2">Uncharacterized protein</fullName>
    </submittedName>
</protein>